<keyword evidence="2" id="KW-1185">Reference proteome</keyword>
<gene>
    <name evidence="1" type="ORF">SAMN05421734_102430</name>
</gene>
<evidence type="ECO:0000313" key="2">
    <source>
        <dbReference type="Proteomes" id="UP000242949"/>
    </source>
</evidence>
<accession>A0A1G6HD59</accession>
<dbReference type="Pfam" id="PF14069">
    <property type="entry name" value="SpoVIF"/>
    <property type="match status" value="1"/>
</dbReference>
<name>A0A1G6HD59_9BACI</name>
<proteinExistence type="predicted"/>
<sequence>MSQHLFDLLKQKNIETDEIINIAQAMQNANFSDEQTVSQLIDQLQRLAGQSISPEQKQQLVNTITNNKLPNDMNALSQWFNL</sequence>
<evidence type="ECO:0000313" key="1">
    <source>
        <dbReference type="EMBL" id="SDB91366.1"/>
    </source>
</evidence>
<dbReference type="OrthoDB" id="2474248at2"/>
<dbReference type="RefSeq" id="WP_090793616.1">
    <property type="nucleotide sequence ID" value="NZ_FMYI01000002.1"/>
</dbReference>
<dbReference type="InterPro" id="IPR025942">
    <property type="entry name" value="SpoVIF"/>
</dbReference>
<dbReference type="STRING" id="1612202.SAMN05421734_102430"/>
<organism evidence="1 2">
    <name type="scientific">Pelagirhabdus alkalitolerans</name>
    <dbReference type="NCBI Taxonomy" id="1612202"/>
    <lineage>
        <taxon>Bacteria</taxon>
        <taxon>Bacillati</taxon>
        <taxon>Bacillota</taxon>
        <taxon>Bacilli</taxon>
        <taxon>Bacillales</taxon>
        <taxon>Bacillaceae</taxon>
        <taxon>Pelagirhabdus</taxon>
    </lineage>
</organism>
<dbReference type="AlphaFoldDB" id="A0A1G6HD59"/>
<dbReference type="Proteomes" id="UP000242949">
    <property type="component" value="Unassembled WGS sequence"/>
</dbReference>
<protein>
    <submittedName>
        <fullName evidence="1">Stage VI sporulation protein F</fullName>
    </submittedName>
</protein>
<reference evidence="2" key="1">
    <citation type="submission" date="2016-09" db="EMBL/GenBank/DDBJ databases">
        <authorList>
            <person name="Varghese N."/>
            <person name="Submissions S."/>
        </authorList>
    </citation>
    <scope>NUCLEOTIDE SEQUENCE [LARGE SCALE GENOMIC DNA]</scope>
    <source>
        <strain evidence="2">S5</strain>
    </source>
</reference>
<dbReference type="EMBL" id="FMYI01000002">
    <property type="protein sequence ID" value="SDB91366.1"/>
    <property type="molecule type" value="Genomic_DNA"/>
</dbReference>